<dbReference type="Proteomes" id="UP000240883">
    <property type="component" value="Unassembled WGS sequence"/>
</dbReference>
<sequence length="149" mass="16809">MRVILKVWSAPKSISGAEQRMNLKKEQLFGTRQNESRQTDLPARSSSIRSGRVPVRTCQSIALHRPPLDCMTIRRHSYLKSIRIHAAAPQRFRPGSKEGGYDGELIKSPPAHAFPRRHHLVFDMRAAMGGASTDKQVKPRDGTNLRFLV</sequence>
<protein>
    <submittedName>
        <fullName evidence="2">Uncharacterized protein</fullName>
    </submittedName>
</protein>
<feature type="region of interest" description="Disordered" evidence="1">
    <location>
        <begin position="30"/>
        <end position="49"/>
    </location>
</feature>
<feature type="region of interest" description="Disordered" evidence="1">
    <location>
        <begin position="93"/>
        <end position="112"/>
    </location>
</feature>
<organism evidence="2 3">
    <name type="scientific">Corynespora cassiicola Philippines</name>
    <dbReference type="NCBI Taxonomy" id="1448308"/>
    <lineage>
        <taxon>Eukaryota</taxon>
        <taxon>Fungi</taxon>
        <taxon>Dikarya</taxon>
        <taxon>Ascomycota</taxon>
        <taxon>Pezizomycotina</taxon>
        <taxon>Dothideomycetes</taxon>
        <taxon>Pleosporomycetidae</taxon>
        <taxon>Pleosporales</taxon>
        <taxon>Corynesporascaceae</taxon>
        <taxon>Corynespora</taxon>
    </lineage>
</organism>
<name>A0A2T2P728_CORCC</name>
<evidence type="ECO:0000256" key="1">
    <source>
        <dbReference type="SAM" id="MobiDB-lite"/>
    </source>
</evidence>
<proteinExistence type="predicted"/>
<evidence type="ECO:0000313" key="2">
    <source>
        <dbReference type="EMBL" id="PSN73138.1"/>
    </source>
</evidence>
<dbReference type="AlphaFoldDB" id="A0A2T2P728"/>
<dbReference type="EMBL" id="KZ678129">
    <property type="protein sequence ID" value="PSN73138.1"/>
    <property type="molecule type" value="Genomic_DNA"/>
</dbReference>
<keyword evidence="3" id="KW-1185">Reference proteome</keyword>
<reference evidence="2 3" key="1">
    <citation type="journal article" date="2018" name="Front. Microbiol.">
        <title>Genome-Wide Analysis of Corynespora cassiicola Leaf Fall Disease Putative Effectors.</title>
        <authorList>
            <person name="Lopez D."/>
            <person name="Ribeiro S."/>
            <person name="Label P."/>
            <person name="Fumanal B."/>
            <person name="Venisse J.S."/>
            <person name="Kohler A."/>
            <person name="de Oliveira R.R."/>
            <person name="Labutti K."/>
            <person name="Lipzen A."/>
            <person name="Lail K."/>
            <person name="Bauer D."/>
            <person name="Ohm R.A."/>
            <person name="Barry K.W."/>
            <person name="Spatafora J."/>
            <person name="Grigoriev I.V."/>
            <person name="Martin F.M."/>
            <person name="Pujade-Renaud V."/>
        </authorList>
    </citation>
    <scope>NUCLEOTIDE SEQUENCE [LARGE SCALE GENOMIC DNA]</scope>
    <source>
        <strain evidence="2 3">Philippines</strain>
    </source>
</reference>
<accession>A0A2T2P728</accession>
<evidence type="ECO:0000313" key="3">
    <source>
        <dbReference type="Proteomes" id="UP000240883"/>
    </source>
</evidence>
<gene>
    <name evidence="2" type="ORF">BS50DRAFT_180356</name>
</gene>